<evidence type="ECO:0000313" key="2">
    <source>
        <dbReference type="Proteomes" id="UP001634393"/>
    </source>
</evidence>
<keyword evidence="2" id="KW-1185">Reference proteome</keyword>
<sequence>MDHVLEKSSSATELRLTDSEEIVVVFRKPGELHDDDEVPMRLALQEFPTALSLAH</sequence>
<evidence type="ECO:0000313" key="1">
    <source>
        <dbReference type="EMBL" id="KAL3829462.1"/>
    </source>
</evidence>
<comment type="caution">
    <text evidence="1">The sequence shown here is derived from an EMBL/GenBank/DDBJ whole genome shotgun (WGS) entry which is preliminary data.</text>
</comment>
<organism evidence="1 2">
    <name type="scientific">Penstemon smallii</name>
    <dbReference type="NCBI Taxonomy" id="265156"/>
    <lineage>
        <taxon>Eukaryota</taxon>
        <taxon>Viridiplantae</taxon>
        <taxon>Streptophyta</taxon>
        <taxon>Embryophyta</taxon>
        <taxon>Tracheophyta</taxon>
        <taxon>Spermatophyta</taxon>
        <taxon>Magnoliopsida</taxon>
        <taxon>eudicotyledons</taxon>
        <taxon>Gunneridae</taxon>
        <taxon>Pentapetalae</taxon>
        <taxon>asterids</taxon>
        <taxon>lamiids</taxon>
        <taxon>Lamiales</taxon>
        <taxon>Plantaginaceae</taxon>
        <taxon>Cheloneae</taxon>
        <taxon>Penstemon</taxon>
    </lineage>
</organism>
<dbReference type="Proteomes" id="UP001634393">
    <property type="component" value="Unassembled WGS sequence"/>
</dbReference>
<proteinExistence type="predicted"/>
<gene>
    <name evidence="1" type="ORF">ACJIZ3_018264</name>
</gene>
<dbReference type="AlphaFoldDB" id="A0ABD3SZ95"/>
<name>A0ABD3SZ95_9LAMI</name>
<dbReference type="EMBL" id="JBJXBP010000005">
    <property type="protein sequence ID" value="KAL3829462.1"/>
    <property type="molecule type" value="Genomic_DNA"/>
</dbReference>
<protein>
    <submittedName>
        <fullName evidence="1">Uncharacterized protein</fullName>
    </submittedName>
</protein>
<accession>A0ABD3SZ95</accession>
<reference evidence="1 2" key="1">
    <citation type="submission" date="2024-12" db="EMBL/GenBank/DDBJ databases">
        <title>The unique morphological basis and parallel evolutionary history of personate flowers in Penstemon.</title>
        <authorList>
            <person name="Depatie T.H."/>
            <person name="Wessinger C.A."/>
        </authorList>
    </citation>
    <scope>NUCLEOTIDE SEQUENCE [LARGE SCALE GENOMIC DNA]</scope>
    <source>
        <strain evidence="1">WTNN_2</strain>
        <tissue evidence="1">Leaf</tissue>
    </source>
</reference>